<feature type="region of interest" description="Disordered" evidence="14">
    <location>
        <begin position="159"/>
        <end position="197"/>
    </location>
</feature>
<comment type="subcellular location">
    <subcellularLocation>
        <location evidence="2">Nucleus</location>
    </subcellularLocation>
</comment>
<evidence type="ECO:0000256" key="12">
    <source>
        <dbReference type="ARBA" id="ARBA00023242"/>
    </source>
</evidence>
<evidence type="ECO:0000259" key="15">
    <source>
        <dbReference type="SMART" id="SM00891"/>
    </source>
</evidence>
<dbReference type="GO" id="GO:0008821">
    <property type="term" value="F:crossover junction DNA endonuclease activity"/>
    <property type="evidence" value="ECO:0007669"/>
    <property type="project" value="TreeGrafter"/>
</dbReference>
<keyword evidence="16" id="KW-0808">Transferase</keyword>
<keyword evidence="6" id="KW-0255">Endonuclease</keyword>
<evidence type="ECO:0000313" key="16">
    <source>
        <dbReference type="EMBL" id="CDI52984.1"/>
    </source>
</evidence>
<dbReference type="GO" id="GO:0006302">
    <property type="term" value="P:double-strand break repair"/>
    <property type="evidence" value="ECO:0007669"/>
    <property type="project" value="TreeGrafter"/>
</dbReference>
<reference evidence="16" key="1">
    <citation type="journal article" date="2014" name="Genome Biol. Evol.">
        <title>Gene Loss Rather Than Gene Gain Is Associated with a Host Jump from Monocots to Dicots in the Smut Fungus Melanopsichium pennsylvanicum.</title>
        <authorList>
            <person name="Sharma R."/>
            <person name="Mishra B."/>
            <person name="Runge F."/>
            <person name="Thines M."/>
        </authorList>
    </citation>
    <scope>NUCLEOTIDE SEQUENCE</scope>
    <source>
        <strain evidence="16">4</strain>
    </source>
</reference>
<dbReference type="Pfam" id="PF21292">
    <property type="entry name" value="EME1-MUS81_C"/>
    <property type="match status" value="1"/>
</dbReference>
<dbReference type="InterPro" id="IPR042530">
    <property type="entry name" value="EME1/EME2_C"/>
</dbReference>
<evidence type="ECO:0000256" key="7">
    <source>
        <dbReference type="ARBA" id="ARBA00022763"/>
    </source>
</evidence>
<keyword evidence="12" id="KW-0539">Nucleus</keyword>
<keyword evidence="7" id="KW-0227">DNA damage</keyword>
<evidence type="ECO:0000256" key="2">
    <source>
        <dbReference type="ARBA" id="ARBA00004123"/>
    </source>
</evidence>
<evidence type="ECO:0000256" key="9">
    <source>
        <dbReference type="ARBA" id="ARBA00022842"/>
    </source>
</evidence>
<evidence type="ECO:0000256" key="14">
    <source>
        <dbReference type="SAM" id="MobiDB-lite"/>
    </source>
</evidence>
<feature type="compositionally biased region" description="Basic and acidic residues" evidence="14">
    <location>
        <begin position="419"/>
        <end position="437"/>
    </location>
</feature>
<feature type="compositionally biased region" description="Polar residues" evidence="14">
    <location>
        <begin position="163"/>
        <end position="190"/>
    </location>
</feature>
<dbReference type="GO" id="GO:0031573">
    <property type="term" value="P:mitotic intra-S DNA damage checkpoint signaling"/>
    <property type="evidence" value="ECO:0007669"/>
    <property type="project" value="TreeGrafter"/>
</dbReference>
<evidence type="ECO:0000256" key="4">
    <source>
        <dbReference type="ARBA" id="ARBA00022722"/>
    </source>
</evidence>
<evidence type="ECO:0000256" key="6">
    <source>
        <dbReference type="ARBA" id="ARBA00022759"/>
    </source>
</evidence>
<proteinExistence type="inferred from homology"/>
<keyword evidence="13" id="KW-0469">Meiosis</keyword>
<dbReference type="Gene3D" id="3.40.50.10130">
    <property type="match status" value="1"/>
</dbReference>
<dbReference type="InterPro" id="IPR033310">
    <property type="entry name" value="Mms4/EME1/EME2"/>
</dbReference>
<organism evidence="16">
    <name type="scientific">Melanopsichium pennsylvanicum 4</name>
    <dbReference type="NCBI Taxonomy" id="1398559"/>
    <lineage>
        <taxon>Eukaryota</taxon>
        <taxon>Fungi</taxon>
        <taxon>Dikarya</taxon>
        <taxon>Basidiomycota</taxon>
        <taxon>Ustilaginomycotina</taxon>
        <taxon>Ustilaginomycetes</taxon>
        <taxon>Ustilaginales</taxon>
        <taxon>Ustilaginaceae</taxon>
        <taxon>Melanopsichium</taxon>
    </lineage>
</organism>
<feature type="compositionally biased region" description="Pro residues" evidence="14">
    <location>
        <begin position="312"/>
        <end position="330"/>
    </location>
</feature>
<feature type="region of interest" description="Disordered" evidence="14">
    <location>
        <begin position="1"/>
        <end position="104"/>
    </location>
</feature>
<name>A0A077R746_9BASI</name>
<protein>
    <submittedName>
        <fullName evidence="16">Vesicle membrane protein (V-snare) with acyltransferase ykt6p</fullName>
    </submittedName>
</protein>
<evidence type="ECO:0000256" key="8">
    <source>
        <dbReference type="ARBA" id="ARBA00022801"/>
    </source>
</evidence>
<dbReference type="GO" id="GO:0031297">
    <property type="term" value="P:replication fork processing"/>
    <property type="evidence" value="ECO:0007669"/>
    <property type="project" value="TreeGrafter"/>
</dbReference>
<sequence length="832" mass="90807">MVGALWIDSGSDSDGDVARSSRRRHRRSQDLNAVAGSSRLDIEPLRRSPRRAAAPPRSPSSVIALSSSQDHDQHSTTETGHSRAAGAFKNNDSHQATADRPTHGQRTVQLLAEPSPDTPLPSFRDILQQHRSRSFSSITTRRGLDPSITEKSIAFKARVAPASSRTGSLRRTASQPTVTSSQEGPTSSLSVRRPTKKMTEVIEIGSDSIIDESDAPLLQTSSPIRSQFSARQHQLSSSQPLALSPPRRSAATTKDAVREIRGSGRQTSRAESAPILILSSSPPPASLPGASQSSIRGNGLEDVAEEDFEMPDFPPSSFPFDDPPPSPPFSPVGQTADTSPSPKKRAAEPETALLWPKRVKELTRSTSLLDALDKLYDAEGTAMPTQPPDRNASVAGASDQATTTAGSDDAPRTKASSSKADKAAAAKQAREAKAGEREAAKAAKLLAATEKKRILEANRLRTSKSDTMRELIVDLDRMLFTSGSPLSGCEGSVKARFEEEGAAVHMCDGVVAPPMIRFRRKVKAEWDAERRYWKPLDREEVRRETVSIVYVDAKDVVRVVQEDTGNQGGLERWYGDLKRRLKVLNVGAKGDEQVFLICQGLVKYYNRIRKSENRAYTARIRQQLAENQPAADAAADDDEVSEMIPKVASRRKGAETVVDPVPATDIPPQAMVERALLQLKLIHRCYVIHAASLVDGVEWLHQLTSDLSLKPYKSLRDTHLSFAVHTGRNTTSSSSAAIYTMMLQQIPRVTPSIAKSITTIYPSLSALVKAYKRCKDEKEEKGLLSGVQVQSNKDGTVRRDNRMNLGLQLSKRIRAVIRGTDGEVVVNNPTKD</sequence>
<dbReference type="PANTHER" id="PTHR21077">
    <property type="entry name" value="EME1 PROTEIN"/>
    <property type="match status" value="1"/>
</dbReference>
<keyword evidence="4" id="KW-0540">Nuclease</keyword>
<keyword evidence="8" id="KW-0378">Hydrolase</keyword>
<feature type="region of interest" description="Disordered" evidence="14">
    <location>
        <begin position="227"/>
        <end position="360"/>
    </location>
</feature>
<keyword evidence="11" id="KW-0234">DNA repair</keyword>
<dbReference type="InterPro" id="IPR006166">
    <property type="entry name" value="ERCC4_domain"/>
</dbReference>
<evidence type="ECO:0000256" key="3">
    <source>
        <dbReference type="ARBA" id="ARBA00005313"/>
    </source>
</evidence>
<evidence type="ECO:0000256" key="10">
    <source>
        <dbReference type="ARBA" id="ARBA00023172"/>
    </source>
</evidence>
<dbReference type="SMART" id="SM00891">
    <property type="entry name" value="ERCC4"/>
    <property type="match status" value="1"/>
</dbReference>
<accession>A0A077R746</accession>
<feature type="compositionally biased region" description="Polar residues" evidence="14">
    <location>
        <begin position="332"/>
        <end position="341"/>
    </location>
</feature>
<evidence type="ECO:0000256" key="1">
    <source>
        <dbReference type="ARBA" id="ARBA00001946"/>
    </source>
</evidence>
<dbReference type="GO" id="GO:0048476">
    <property type="term" value="C:Holliday junction resolvase complex"/>
    <property type="evidence" value="ECO:0007669"/>
    <property type="project" value="InterPro"/>
</dbReference>
<keyword evidence="9" id="KW-0460">Magnesium</keyword>
<evidence type="ECO:0000256" key="13">
    <source>
        <dbReference type="ARBA" id="ARBA00023254"/>
    </source>
</evidence>
<feature type="compositionally biased region" description="Low complexity" evidence="14">
    <location>
        <begin position="51"/>
        <end position="61"/>
    </location>
</feature>
<feature type="compositionally biased region" description="Low complexity" evidence="14">
    <location>
        <begin position="234"/>
        <end position="249"/>
    </location>
</feature>
<dbReference type="Gene3D" id="1.10.150.670">
    <property type="entry name" value="Crossover junction endonuclease EME1, DNA-binding domain"/>
    <property type="match status" value="1"/>
</dbReference>
<dbReference type="GO" id="GO:0046872">
    <property type="term" value="F:metal ion binding"/>
    <property type="evidence" value="ECO:0007669"/>
    <property type="project" value="UniProtKB-KW"/>
</dbReference>
<comment type="cofactor">
    <cofactor evidence="1">
        <name>Mg(2+)</name>
        <dbReference type="ChEBI" id="CHEBI:18420"/>
    </cofactor>
</comment>
<evidence type="ECO:0000256" key="5">
    <source>
        <dbReference type="ARBA" id="ARBA00022723"/>
    </source>
</evidence>
<feature type="region of interest" description="Disordered" evidence="14">
    <location>
        <begin position="380"/>
        <end position="437"/>
    </location>
</feature>
<dbReference type="PANTHER" id="PTHR21077:SF5">
    <property type="entry name" value="CROSSOVER JUNCTION ENDONUCLEASE MMS4"/>
    <property type="match status" value="1"/>
</dbReference>
<dbReference type="AlphaFoldDB" id="A0A077R746"/>
<keyword evidence="10" id="KW-0233">DNA recombination</keyword>
<keyword evidence="16" id="KW-0012">Acyltransferase</keyword>
<comment type="similarity">
    <text evidence="3">Belongs to the EME1/MMS4 family.</text>
</comment>
<feature type="domain" description="ERCC4" evidence="15">
    <location>
        <begin position="470"/>
        <end position="772"/>
    </location>
</feature>
<dbReference type="Pfam" id="PF02732">
    <property type="entry name" value="ERCC4"/>
    <property type="match status" value="1"/>
</dbReference>
<evidence type="ECO:0000256" key="11">
    <source>
        <dbReference type="ARBA" id="ARBA00023204"/>
    </source>
</evidence>
<dbReference type="GO" id="GO:0016746">
    <property type="term" value="F:acyltransferase activity"/>
    <property type="evidence" value="ECO:0007669"/>
    <property type="project" value="UniProtKB-KW"/>
</dbReference>
<dbReference type="GO" id="GO:0003677">
    <property type="term" value="F:DNA binding"/>
    <property type="evidence" value="ECO:0007669"/>
    <property type="project" value="InterPro"/>
</dbReference>
<keyword evidence="5" id="KW-0479">Metal-binding</keyword>
<dbReference type="EMBL" id="HG529562">
    <property type="protein sequence ID" value="CDI52984.1"/>
    <property type="molecule type" value="Genomic_DNA"/>
</dbReference>
<dbReference type="GO" id="GO:0005634">
    <property type="term" value="C:nucleus"/>
    <property type="evidence" value="ECO:0007669"/>
    <property type="project" value="UniProtKB-SubCell"/>
</dbReference>
<dbReference type="GO" id="GO:0000712">
    <property type="term" value="P:resolution of meiotic recombination intermediates"/>
    <property type="evidence" value="ECO:0007669"/>
    <property type="project" value="TreeGrafter"/>
</dbReference>